<proteinExistence type="predicted"/>
<evidence type="ECO:0000313" key="1">
    <source>
        <dbReference type="EMBL" id="KAH0904523.1"/>
    </source>
</evidence>
<keyword evidence="2" id="KW-1185">Reference proteome</keyword>
<dbReference type="EMBL" id="JAGKQM010000011">
    <property type="protein sequence ID" value="KAH0904523.1"/>
    <property type="molecule type" value="Genomic_DNA"/>
</dbReference>
<protein>
    <submittedName>
        <fullName evidence="1">Uncharacterized protein</fullName>
    </submittedName>
</protein>
<name>A0ABQ8BJN2_BRANA</name>
<dbReference type="Proteomes" id="UP000824890">
    <property type="component" value="Unassembled WGS sequence"/>
</dbReference>
<sequence length="282" mass="32180">MGTEMVYMTSVPFTSAKRFVSRFSTTIPRRHLPLTKTGKSLDTLFLFLKDCLFNGFLTLYIYVSPEYDRFGISRQARRERSVRVLGEPVVGIMESFKRRRNLKDLLDYAHRVDNRFVCSVLDMDVDIIAKITFFKWAGRCGNFQPNRSTYMAFLHCLEEEARNLDDSSDVTESMAIVKEIVDKALLLLEEMDEGGLPPFPKKENHRNVIIKHFGKHGKLKEAVVVDLLKDQGSGLDVNALIRINEHELKAEIGVQSTPPNQTRHTLVPPKMVVHAQVISKLG</sequence>
<reference evidence="1 2" key="1">
    <citation type="submission" date="2021-05" db="EMBL/GenBank/DDBJ databases">
        <title>Genome Assembly of Synthetic Allotetraploid Brassica napus Reveals Homoeologous Exchanges between Subgenomes.</title>
        <authorList>
            <person name="Davis J.T."/>
        </authorList>
    </citation>
    <scope>NUCLEOTIDE SEQUENCE [LARGE SCALE GENOMIC DNA]</scope>
    <source>
        <strain evidence="2">cv. Da-Ae</strain>
        <tissue evidence="1">Seedling</tissue>
    </source>
</reference>
<gene>
    <name evidence="1" type="ORF">HID58_044026</name>
</gene>
<accession>A0ABQ8BJN2</accession>
<dbReference type="InterPro" id="IPR011990">
    <property type="entry name" value="TPR-like_helical_dom_sf"/>
</dbReference>
<comment type="caution">
    <text evidence="1">The sequence shown here is derived from an EMBL/GenBank/DDBJ whole genome shotgun (WGS) entry which is preliminary data.</text>
</comment>
<evidence type="ECO:0000313" key="2">
    <source>
        <dbReference type="Proteomes" id="UP000824890"/>
    </source>
</evidence>
<dbReference type="Gene3D" id="1.25.40.10">
    <property type="entry name" value="Tetratricopeptide repeat domain"/>
    <property type="match status" value="1"/>
</dbReference>
<organism evidence="1 2">
    <name type="scientific">Brassica napus</name>
    <name type="common">Rape</name>
    <dbReference type="NCBI Taxonomy" id="3708"/>
    <lineage>
        <taxon>Eukaryota</taxon>
        <taxon>Viridiplantae</taxon>
        <taxon>Streptophyta</taxon>
        <taxon>Embryophyta</taxon>
        <taxon>Tracheophyta</taxon>
        <taxon>Spermatophyta</taxon>
        <taxon>Magnoliopsida</taxon>
        <taxon>eudicotyledons</taxon>
        <taxon>Gunneridae</taxon>
        <taxon>Pentapetalae</taxon>
        <taxon>rosids</taxon>
        <taxon>malvids</taxon>
        <taxon>Brassicales</taxon>
        <taxon>Brassicaceae</taxon>
        <taxon>Brassiceae</taxon>
        <taxon>Brassica</taxon>
    </lineage>
</organism>